<dbReference type="EMBL" id="VSWC01000158">
    <property type="protein sequence ID" value="KAA1073359.1"/>
    <property type="molecule type" value="Genomic_DNA"/>
</dbReference>
<evidence type="ECO:0000256" key="1">
    <source>
        <dbReference type="SAM" id="MobiDB-lite"/>
    </source>
</evidence>
<accession>A0A5B0MAS6</accession>
<feature type="region of interest" description="Disordered" evidence="1">
    <location>
        <begin position="230"/>
        <end position="251"/>
    </location>
</feature>
<dbReference type="AlphaFoldDB" id="A0A5B0MAS6"/>
<feature type="compositionally biased region" description="Polar residues" evidence="1">
    <location>
        <begin position="140"/>
        <end position="157"/>
    </location>
</feature>
<gene>
    <name evidence="2" type="primary">SFH1_1</name>
    <name evidence="2" type="ORF">PGT21_009865</name>
</gene>
<feature type="region of interest" description="Disordered" evidence="1">
    <location>
        <begin position="16"/>
        <end position="104"/>
    </location>
</feature>
<feature type="region of interest" description="Disordered" evidence="1">
    <location>
        <begin position="476"/>
        <end position="498"/>
    </location>
</feature>
<evidence type="ECO:0000313" key="2">
    <source>
        <dbReference type="EMBL" id="KAA1073359.1"/>
    </source>
</evidence>
<dbReference type="InterPro" id="IPR006939">
    <property type="entry name" value="SNF5"/>
</dbReference>
<reference evidence="2 3" key="1">
    <citation type="submission" date="2019-05" db="EMBL/GenBank/DDBJ databases">
        <title>Emergence of the Ug99 lineage of the wheat stem rust pathogen through somatic hybridization.</title>
        <authorList>
            <person name="Li F."/>
            <person name="Upadhyaya N.M."/>
            <person name="Sperschneider J."/>
            <person name="Matny O."/>
            <person name="Nguyen-Phuc H."/>
            <person name="Mago R."/>
            <person name="Raley C."/>
            <person name="Miller M.E."/>
            <person name="Silverstein K.A.T."/>
            <person name="Henningsen E."/>
            <person name="Hirsch C.D."/>
            <person name="Visser B."/>
            <person name="Pretorius Z.A."/>
            <person name="Steffenson B.J."/>
            <person name="Schwessinger B."/>
            <person name="Dodds P.N."/>
            <person name="Figueroa M."/>
        </authorList>
    </citation>
    <scope>NUCLEOTIDE SEQUENCE [LARGE SCALE GENOMIC DNA]</scope>
    <source>
        <strain evidence="2">21-0</strain>
    </source>
</reference>
<feature type="compositionally biased region" description="Low complexity" evidence="1">
    <location>
        <begin position="483"/>
        <end position="493"/>
    </location>
</feature>
<comment type="caution">
    <text evidence="2">The sequence shown here is derived from an EMBL/GenBank/DDBJ whole genome shotgun (WGS) entry which is preliminary data.</text>
</comment>
<feature type="compositionally biased region" description="Low complexity" evidence="1">
    <location>
        <begin position="61"/>
        <end position="70"/>
    </location>
</feature>
<protein>
    <submittedName>
        <fullName evidence="2">Chromatin structure remodeling complex protein sfh1</fullName>
    </submittedName>
</protein>
<keyword evidence="3" id="KW-1185">Reference proteome</keyword>
<dbReference type="Pfam" id="PF04855">
    <property type="entry name" value="SNF5"/>
    <property type="match status" value="1"/>
</dbReference>
<name>A0A5B0MAS6_PUCGR</name>
<evidence type="ECO:0000313" key="3">
    <source>
        <dbReference type="Proteomes" id="UP000324748"/>
    </source>
</evidence>
<proteinExistence type="predicted"/>
<organism evidence="2 3">
    <name type="scientific">Puccinia graminis f. sp. tritici</name>
    <dbReference type="NCBI Taxonomy" id="56615"/>
    <lineage>
        <taxon>Eukaryota</taxon>
        <taxon>Fungi</taxon>
        <taxon>Dikarya</taxon>
        <taxon>Basidiomycota</taxon>
        <taxon>Pucciniomycotina</taxon>
        <taxon>Pucciniomycetes</taxon>
        <taxon>Pucciniales</taxon>
        <taxon>Pucciniaceae</taxon>
        <taxon>Puccinia</taxon>
    </lineage>
</organism>
<dbReference type="GO" id="GO:0006338">
    <property type="term" value="P:chromatin remodeling"/>
    <property type="evidence" value="ECO:0007669"/>
    <property type="project" value="InterPro"/>
</dbReference>
<dbReference type="GO" id="GO:0000228">
    <property type="term" value="C:nuclear chromosome"/>
    <property type="evidence" value="ECO:0007669"/>
    <property type="project" value="InterPro"/>
</dbReference>
<dbReference type="Proteomes" id="UP000324748">
    <property type="component" value="Unassembled WGS sequence"/>
</dbReference>
<feature type="region of interest" description="Disordered" evidence="1">
    <location>
        <begin position="140"/>
        <end position="215"/>
    </location>
</feature>
<dbReference type="OrthoDB" id="10258327at2759"/>
<sequence length="576" mass="64521">MPGGLRLGVHRSSRWAWKTPSHPPLTPCSSPSFPVDHHHNQPLIKEPSCRSRMSYQPIIDPSSSRTPSNNRSHHQLSSPNHQSWPLIDQPSLEPAPPYHPLSSNSNLQASLTTFPSRLRLGTSALAQPIYTNTYIQNRLQRPNSPIDSHPSNPTTVPLSEPGKRARRVVNYSENEPSRLATIDPDLDPAFEDDHPRARAGSTRGRPSHGSRLSMNANVNQTPLAGQAGRLAARNSTPTPVPSEPGKTQEDDLAKRKYADGRSYLGQDPPAKWIQVERKTKRAPLLMNTLGLSEIDQASDSVCLVPIRIELDTDELRIRDVFTWNLRERYITPEIFSLEFCADAGIQSGVYVPKIVEQIKSQLNQYSFLSATKLVPDEADLSHFTDDQLVGIEPDLRVVIQLDVQIETLHLVDRIEWDLASPLTPELFTAQYICDLNLPRSASPIIAHAIHEEICRHKRDCLSLGLISQEVLSSSVAVPNDADPQTTTTASTTPTPNPVGIVQTSFKIESDPLLKEKYGSSRGPKKLEGVWRDWHEANLFGPKLQLIHVEDLEWAEIEKERLARRSRRDTTRTARRR</sequence>